<sequence>MKKIIGLTLLLCCSVALTGCGSGGNGTTSSSTAQSTSEVKSLKLTVAKEFTTDDTGKATIKGSTDPEAKIKIEDDTVTADNKGKFTYDYKLEEAEGKTITITASLDDLKKEQKVKITPSADFIKEKNTVATSTANNQQTTPSSEAQQSSQIGQVLTTPWGEQVTVLRVLPNGERVISEETSQADINNDGVLTYEELVKTENDMDAQNAQQEAQVGKVLITPWGEEVTVLRVLPNGERVISEQTSQADINNDGILTYEELVKTENDMDAQKAQ</sequence>
<protein>
    <recommendedName>
        <fullName evidence="3">EF-hand domain-containing protein</fullName>
    </recommendedName>
</protein>
<evidence type="ECO:0000256" key="1">
    <source>
        <dbReference type="SAM" id="MobiDB-lite"/>
    </source>
</evidence>
<organism evidence="4 5">
    <name type="scientific">Candidatus Enterococcus ferrettii</name>
    <dbReference type="NCBI Taxonomy" id="2815324"/>
    <lineage>
        <taxon>Bacteria</taxon>
        <taxon>Bacillati</taxon>
        <taxon>Bacillota</taxon>
        <taxon>Bacilli</taxon>
        <taxon>Lactobacillales</taxon>
        <taxon>Enterococcaceae</taxon>
        <taxon>Enterococcus</taxon>
    </lineage>
</organism>
<dbReference type="SUPFAM" id="SSF47473">
    <property type="entry name" value="EF-hand"/>
    <property type="match status" value="1"/>
</dbReference>
<dbReference type="Proteomes" id="UP000664357">
    <property type="component" value="Unassembled WGS sequence"/>
</dbReference>
<dbReference type="RefSeq" id="WP_207701971.1">
    <property type="nucleotide sequence ID" value="NZ_JAFREL020000004.1"/>
</dbReference>
<dbReference type="InterPro" id="IPR002048">
    <property type="entry name" value="EF_hand_dom"/>
</dbReference>
<feature type="signal peptide" evidence="2">
    <location>
        <begin position="1"/>
        <end position="18"/>
    </location>
</feature>
<evidence type="ECO:0000256" key="2">
    <source>
        <dbReference type="SAM" id="SignalP"/>
    </source>
</evidence>
<reference evidence="4 5" key="1">
    <citation type="submission" date="2024-02" db="EMBL/GenBank/DDBJ databases">
        <title>The Genome Sequence of Enterococcus sp. DIV0159.</title>
        <authorList>
            <person name="Earl A."/>
            <person name="Manson A."/>
            <person name="Gilmore M."/>
            <person name="Sanders J."/>
            <person name="Shea T."/>
            <person name="Howe W."/>
            <person name="Livny J."/>
            <person name="Cuomo C."/>
            <person name="Neafsey D."/>
            <person name="Birren B."/>
        </authorList>
    </citation>
    <scope>NUCLEOTIDE SEQUENCE [LARGE SCALE GENOMIC DNA]</scope>
    <source>
        <strain evidence="4 5">665A</strain>
    </source>
</reference>
<keyword evidence="5" id="KW-1185">Reference proteome</keyword>
<dbReference type="InterPro" id="IPR011992">
    <property type="entry name" value="EF-hand-dom_pair"/>
</dbReference>
<evidence type="ECO:0000313" key="5">
    <source>
        <dbReference type="Proteomes" id="UP000664357"/>
    </source>
</evidence>
<feature type="domain" description="EF-hand" evidence="3">
    <location>
        <begin position="182"/>
        <end position="197"/>
    </location>
</feature>
<proteinExistence type="predicted"/>
<evidence type="ECO:0000313" key="4">
    <source>
        <dbReference type="EMBL" id="MEO1772152.1"/>
    </source>
</evidence>
<dbReference type="EMBL" id="JAFREL020000004">
    <property type="protein sequence ID" value="MEO1772152.1"/>
    <property type="molecule type" value="Genomic_DNA"/>
</dbReference>
<feature type="region of interest" description="Disordered" evidence="1">
    <location>
        <begin position="132"/>
        <end position="151"/>
    </location>
</feature>
<dbReference type="Pfam" id="PF13202">
    <property type="entry name" value="EF-hand_5"/>
    <property type="match status" value="1"/>
</dbReference>
<dbReference type="Gene3D" id="1.10.238.10">
    <property type="entry name" value="EF-hand"/>
    <property type="match status" value="1"/>
</dbReference>
<feature type="chain" id="PRO_5046284737" description="EF-hand domain-containing protein" evidence="2">
    <location>
        <begin position="19"/>
        <end position="272"/>
    </location>
</feature>
<dbReference type="PROSITE" id="PS51257">
    <property type="entry name" value="PROKAR_LIPOPROTEIN"/>
    <property type="match status" value="1"/>
</dbReference>
<gene>
    <name evidence="4" type="ORF">JZO67_004134</name>
</gene>
<evidence type="ECO:0000259" key="3">
    <source>
        <dbReference type="Pfam" id="PF13202"/>
    </source>
</evidence>
<dbReference type="PROSITE" id="PS00018">
    <property type="entry name" value="EF_HAND_1"/>
    <property type="match status" value="2"/>
</dbReference>
<dbReference type="InterPro" id="IPR018247">
    <property type="entry name" value="EF_Hand_1_Ca_BS"/>
</dbReference>
<keyword evidence="2" id="KW-0732">Signal</keyword>
<name>A0ABV0EWI9_9ENTE</name>
<accession>A0ABV0EWI9</accession>
<comment type="caution">
    <text evidence="4">The sequence shown here is derived from an EMBL/GenBank/DDBJ whole genome shotgun (WGS) entry which is preliminary data.</text>
</comment>